<dbReference type="PROSITE" id="PS50088">
    <property type="entry name" value="ANK_REPEAT"/>
    <property type="match status" value="1"/>
</dbReference>
<reference evidence="4" key="1">
    <citation type="journal article" date="2021" name="Front. Plant Sci.">
        <title>Chromosome-Scale Genome Assembly for Chinese Sour Jujube and Insights Into Its Genome Evolution and Domestication Signature.</title>
        <authorList>
            <person name="Shen L.-Y."/>
            <person name="Luo H."/>
            <person name="Wang X.-L."/>
            <person name="Wang X.-M."/>
            <person name="Qiu X.-J."/>
            <person name="Liu H."/>
            <person name="Zhou S.-S."/>
            <person name="Jia K.-H."/>
            <person name="Nie S."/>
            <person name="Bao Y.-T."/>
            <person name="Zhang R.-G."/>
            <person name="Yun Q.-Z."/>
            <person name="Chai Y.-H."/>
            <person name="Lu J.-Y."/>
            <person name="Li Y."/>
            <person name="Zhao S.-W."/>
            <person name="Mao J.-F."/>
            <person name="Jia S.-G."/>
            <person name="Mao Y.-M."/>
        </authorList>
    </citation>
    <scope>NUCLEOTIDE SEQUENCE</scope>
    <source>
        <strain evidence="4">AT0</strain>
        <tissue evidence="4">Leaf</tissue>
    </source>
</reference>
<keyword evidence="2" id="KW-1133">Transmembrane helix</keyword>
<dbReference type="InterPro" id="IPR026961">
    <property type="entry name" value="PGG_dom"/>
</dbReference>
<dbReference type="SMART" id="SM00248">
    <property type="entry name" value="ANK"/>
    <property type="match status" value="3"/>
</dbReference>
<dbReference type="PANTHER" id="PTHR24128">
    <property type="entry name" value="HOMEOBOX PROTEIN WARIAI"/>
    <property type="match status" value="1"/>
</dbReference>
<dbReference type="PANTHER" id="PTHR24128:SF24">
    <property type="entry name" value="ANKYRIN REPEAT PROTEIN"/>
    <property type="match status" value="1"/>
</dbReference>
<proteinExistence type="predicted"/>
<evidence type="ECO:0000259" key="3">
    <source>
        <dbReference type="Pfam" id="PF13962"/>
    </source>
</evidence>
<sequence length="309" mass="34306">MVLGFLDCESNLVRVQGREGKTHLHYVVEQEDVDLLTEFLSACPQSIQDMTIQNETALYIAVKNHKVDALDFLLGGLCRAYHQGSNTQEGKIINWKDDEGNIVLHVATAMNQPQAMRLLINSNIELNVKNSMGLSALDISDPNSEQVRETLLKARALNAQSFPQISNNSRDHLRSNLSSKESTVISATRFRKNISNDTCNVFLVVAALLVTATFQAPLSPPGSAWLDCNNNNNNNNNENNALNITLVNTTSRINTTEIKPNKNEGCSKAHLLGTLMTAGLNEFYVLLNNLAFYSTTMVIYFLSSWWANN</sequence>
<evidence type="ECO:0000256" key="2">
    <source>
        <dbReference type="SAM" id="Phobius"/>
    </source>
</evidence>
<gene>
    <name evidence="4" type="ORF">FEM48_Zijuj05G0172000</name>
</gene>
<feature type="domain" description="PGG" evidence="3">
    <location>
        <begin position="196"/>
        <end position="230"/>
    </location>
</feature>
<dbReference type="InterPro" id="IPR036770">
    <property type="entry name" value="Ankyrin_rpt-contain_sf"/>
</dbReference>
<protein>
    <recommendedName>
        <fullName evidence="3">PGG domain-containing protein</fullName>
    </recommendedName>
</protein>
<keyword evidence="1" id="KW-0040">ANK repeat</keyword>
<keyword evidence="2" id="KW-0812">Transmembrane</keyword>
<accession>A0A978VG32</accession>
<feature type="repeat" description="ANK" evidence="1">
    <location>
        <begin position="99"/>
        <end position="131"/>
    </location>
</feature>
<evidence type="ECO:0000313" key="5">
    <source>
        <dbReference type="Proteomes" id="UP000813462"/>
    </source>
</evidence>
<dbReference type="InterPro" id="IPR002110">
    <property type="entry name" value="Ankyrin_rpt"/>
</dbReference>
<dbReference type="SUPFAM" id="SSF48403">
    <property type="entry name" value="Ankyrin repeat"/>
    <property type="match status" value="1"/>
</dbReference>
<evidence type="ECO:0000313" key="4">
    <source>
        <dbReference type="EMBL" id="KAH7529321.1"/>
    </source>
</evidence>
<name>A0A978VG32_ZIZJJ</name>
<dbReference type="AlphaFoldDB" id="A0A978VG32"/>
<keyword evidence="2" id="KW-0472">Membrane</keyword>
<dbReference type="Pfam" id="PF13962">
    <property type="entry name" value="PGG"/>
    <property type="match status" value="1"/>
</dbReference>
<evidence type="ECO:0000256" key="1">
    <source>
        <dbReference type="PROSITE-ProRule" id="PRU00023"/>
    </source>
</evidence>
<dbReference type="Gene3D" id="1.25.40.20">
    <property type="entry name" value="Ankyrin repeat-containing domain"/>
    <property type="match status" value="1"/>
</dbReference>
<dbReference type="EMBL" id="JAEACU010000005">
    <property type="protein sequence ID" value="KAH7529321.1"/>
    <property type="molecule type" value="Genomic_DNA"/>
</dbReference>
<dbReference type="Proteomes" id="UP000813462">
    <property type="component" value="Unassembled WGS sequence"/>
</dbReference>
<organism evidence="4 5">
    <name type="scientific">Ziziphus jujuba var. spinosa</name>
    <dbReference type="NCBI Taxonomy" id="714518"/>
    <lineage>
        <taxon>Eukaryota</taxon>
        <taxon>Viridiplantae</taxon>
        <taxon>Streptophyta</taxon>
        <taxon>Embryophyta</taxon>
        <taxon>Tracheophyta</taxon>
        <taxon>Spermatophyta</taxon>
        <taxon>Magnoliopsida</taxon>
        <taxon>eudicotyledons</taxon>
        <taxon>Gunneridae</taxon>
        <taxon>Pentapetalae</taxon>
        <taxon>rosids</taxon>
        <taxon>fabids</taxon>
        <taxon>Rosales</taxon>
        <taxon>Rhamnaceae</taxon>
        <taxon>Paliureae</taxon>
        <taxon>Ziziphus</taxon>
    </lineage>
</organism>
<feature type="transmembrane region" description="Helical" evidence="2">
    <location>
        <begin position="290"/>
        <end position="307"/>
    </location>
</feature>
<comment type="caution">
    <text evidence="4">The sequence shown here is derived from an EMBL/GenBank/DDBJ whole genome shotgun (WGS) entry which is preliminary data.</text>
</comment>